<gene>
    <name evidence="5" type="ORF">COA96_13130</name>
</gene>
<dbReference type="GO" id="GO:0015074">
    <property type="term" value="P:DNA integration"/>
    <property type="evidence" value="ECO:0007669"/>
    <property type="project" value="UniProtKB-KW"/>
</dbReference>
<comment type="caution">
    <text evidence="5">The sequence shown here is derived from an EMBL/GenBank/DDBJ whole genome shotgun (WGS) entry which is preliminary data.</text>
</comment>
<reference evidence="6" key="1">
    <citation type="submission" date="2017-08" db="EMBL/GenBank/DDBJ databases">
        <title>A dynamic microbial community with high functional redundancy inhabits the cold, oxic subseafloor aquifer.</title>
        <authorList>
            <person name="Tully B.J."/>
            <person name="Wheat C.G."/>
            <person name="Glazer B.T."/>
            <person name="Huber J.A."/>
        </authorList>
    </citation>
    <scope>NUCLEOTIDE SEQUENCE [LARGE SCALE GENOMIC DNA]</scope>
</reference>
<sequence>MGRVSENRINFTKSSLSALERRVNAGGFTKNAYVYDEASHLSLRMRPNQKFIDCSFYLYERIKAPRERVGTPYKRLIMQVGEAKNAGVAISELRQKADTLYLEIQSGRDPKLVLKQQEVKLQEGHFLKEAKRSLKAMIYGNAASKDGGAWADGFIKERRPGERYLEDIEHRCGVLLKCLYNEPLYLLTPERVKEVYLELVPRGKTQLHNAMRILRSVWNWAQVKYDDAELFVRNPVSRAMKQLGVNINRTNRRTVRLDQEDFTDYLNAVLSLRERDHTTNFRNGRDALLFMLFSGVRITGTLNILLDEINLDKKTFKIINKGGELLELPLNTVSEAIIRNRLSHLPDNNIYLYPGITGTGHYAGTSSVRRIVKEVSGVELTNHDLRRTYKTLGAELGVHPIMIDDLMGHERSGVDAHYIHPSMTTLREASQKITDHIIEKSEVDLVAELLAIW</sequence>
<dbReference type="InterPro" id="IPR013762">
    <property type="entry name" value="Integrase-like_cat_sf"/>
</dbReference>
<name>A0A2A5AUD2_9GAMM</name>
<dbReference type="EMBL" id="NVVJ01000048">
    <property type="protein sequence ID" value="PCJ22897.1"/>
    <property type="molecule type" value="Genomic_DNA"/>
</dbReference>
<evidence type="ECO:0000259" key="4">
    <source>
        <dbReference type="PROSITE" id="PS51898"/>
    </source>
</evidence>
<dbReference type="Pfam" id="PF00589">
    <property type="entry name" value="Phage_integrase"/>
    <property type="match status" value="1"/>
</dbReference>
<dbReference type="GO" id="GO:0003677">
    <property type="term" value="F:DNA binding"/>
    <property type="evidence" value="ECO:0007669"/>
    <property type="project" value="InterPro"/>
</dbReference>
<dbReference type="PROSITE" id="PS51898">
    <property type="entry name" value="TYR_RECOMBINASE"/>
    <property type="match status" value="1"/>
</dbReference>
<dbReference type="InterPro" id="IPR050808">
    <property type="entry name" value="Phage_Integrase"/>
</dbReference>
<dbReference type="Gene3D" id="1.10.443.10">
    <property type="entry name" value="Intergrase catalytic core"/>
    <property type="match status" value="1"/>
</dbReference>
<dbReference type="SUPFAM" id="SSF56349">
    <property type="entry name" value="DNA breaking-rejoining enzymes"/>
    <property type="match status" value="1"/>
</dbReference>
<keyword evidence="2" id="KW-0229">DNA integration</keyword>
<evidence type="ECO:0000313" key="5">
    <source>
        <dbReference type="EMBL" id="PCJ22897.1"/>
    </source>
</evidence>
<evidence type="ECO:0000256" key="3">
    <source>
        <dbReference type="ARBA" id="ARBA00023172"/>
    </source>
</evidence>
<dbReference type="InterPro" id="IPR002104">
    <property type="entry name" value="Integrase_catalytic"/>
</dbReference>
<comment type="similarity">
    <text evidence="1">Belongs to the 'phage' integrase family.</text>
</comment>
<dbReference type="Proteomes" id="UP000218327">
    <property type="component" value="Unassembled WGS sequence"/>
</dbReference>
<dbReference type="PANTHER" id="PTHR30629:SF2">
    <property type="entry name" value="PROPHAGE INTEGRASE INTS-RELATED"/>
    <property type="match status" value="1"/>
</dbReference>
<dbReference type="AlphaFoldDB" id="A0A2A5AUD2"/>
<organism evidence="5 6">
    <name type="scientific">SAR86 cluster bacterium</name>
    <dbReference type="NCBI Taxonomy" id="2030880"/>
    <lineage>
        <taxon>Bacteria</taxon>
        <taxon>Pseudomonadati</taxon>
        <taxon>Pseudomonadota</taxon>
        <taxon>Gammaproteobacteria</taxon>
        <taxon>SAR86 cluster</taxon>
    </lineage>
</organism>
<evidence type="ECO:0000256" key="1">
    <source>
        <dbReference type="ARBA" id="ARBA00008857"/>
    </source>
</evidence>
<keyword evidence="3" id="KW-0233">DNA recombination</keyword>
<proteinExistence type="inferred from homology"/>
<evidence type="ECO:0000313" key="6">
    <source>
        <dbReference type="Proteomes" id="UP000218327"/>
    </source>
</evidence>
<evidence type="ECO:0000256" key="2">
    <source>
        <dbReference type="ARBA" id="ARBA00022908"/>
    </source>
</evidence>
<dbReference type="InterPro" id="IPR011010">
    <property type="entry name" value="DNA_brk_join_enz"/>
</dbReference>
<protein>
    <submittedName>
        <fullName evidence="5">Site-specific recombinase</fullName>
    </submittedName>
</protein>
<accession>A0A2A5AUD2</accession>
<dbReference type="PANTHER" id="PTHR30629">
    <property type="entry name" value="PROPHAGE INTEGRASE"/>
    <property type="match status" value="1"/>
</dbReference>
<dbReference type="GO" id="GO:0006310">
    <property type="term" value="P:DNA recombination"/>
    <property type="evidence" value="ECO:0007669"/>
    <property type="project" value="UniProtKB-KW"/>
</dbReference>
<feature type="domain" description="Tyr recombinase" evidence="4">
    <location>
        <begin position="252"/>
        <end position="431"/>
    </location>
</feature>